<proteinExistence type="predicted"/>
<dbReference type="Pfam" id="PF01546">
    <property type="entry name" value="Peptidase_M20"/>
    <property type="match status" value="1"/>
</dbReference>
<feature type="binding site" evidence="2">
    <location>
        <position position="359"/>
    </location>
    <ligand>
        <name>Mn(2+)</name>
        <dbReference type="ChEBI" id="CHEBI:29035"/>
        <label>2</label>
    </ligand>
</feature>
<dbReference type="GO" id="GO:0046872">
    <property type="term" value="F:metal ion binding"/>
    <property type="evidence" value="ECO:0007669"/>
    <property type="project" value="UniProtKB-KW"/>
</dbReference>
<dbReference type="NCBIfam" id="TIGR01891">
    <property type="entry name" value="amidohydrolases"/>
    <property type="match status" value="1"/>
</dbReference>
<accession>A0A5D0RHV2</accession>
<dbReference type="SUPFAM" id="SSF55031">
    <property type="entry name" value="Bacterial exopeptidase dimerisation domain"/>
    <property type="match status" value="1"/>
</dbReference>
<dbReference type="PANTHER" id="PTHR11014:SF63">
    <property type="entry name" value="METALLOPEPTIDASE, PUTATIVE (AFU_ORTHOLOGUE AFUA_6G09600)-RELATED"/>
    <property type="match status" value="1"/>
</dbReference>
<dbReference type="RefSeq" id="WP_148377947.1">
    <property type="nucleotide sequence ID" value="NZ_VSIY01000007.1"/>
</dbReference>
<keyword evidence="1 4" id="KW-0378">Hydrolase</keyword>
<feature type="domain" description="Peptidase M20 dimerisation" evidence="3">
    <location>
        <begin position="184"/>
        <end position="280"/>
    </location>
</feature>
<dbReference type="InterPro" id="IPR036264">
    <property type="entry name" value="Bact_exopeptidase_dim_dom"/>
</dbReference>
<gene>
    <name evidence="4" type="ORF">FVF75_10550</name>
</gene>
<dbReference type="InterPro" id="IPR002933">
    <property type="entry name" value="Peptidase_M20"/>
</dbReference>
<dbReference type="Proteomes" id="UP000322080">
    <property type="component" value="Unassembled WGS sequence"/>
</dbReference>
<sequence length="395" mass="42200">MSVSAQIEMLQPKLIAWRHHLHAHPETAFEEYRTAAFIAGELRAMGLEVHEGIAGTGVVAVLRNGEGGAVGLRADIDALDIQEATGLPYASTVPGKMHACGHDGHTAMLLGAARYMVDHPPGPGTVVFIFQPAEENEGGARSMIEDGLFTRFPIEQVFALHNWPGLEAGRFAVHDGPVMAALDTFELRLVGRSSHAAMPNEGIDPITLSAQVQMAWQTLVSRAVAPTDPAVISITQIHAGDTLNVIPDTITLCGTVRTLRPETRDMLETEMAHRARAVAEAMHASATLDYKRRYPATINAIGPAALAREAAGRVVGAEAVDTGLAPSMASEDFAFMLDAIPGAYVWIGNGPVGGGQNLHSPTYRFNDDILPLGAQYFTRIAEQALSTSANEVSYR</sequence>
<feature type="binding site" evidence="2">
    <location>
        <position position="102"/>
    </location>
    <ligand>
        <name>Mn(2+)</name>
        <dbReference type="ChEBI" id="CHEBI:29035"/>
        <label>2</label>
    </ligand>
</feature>
<dbReference type="Gene3D" id="3.30.70.360">
    <property type="match status" value="1"/>
</dbReference>
<organism evidence="4 5">
    <name type="scientific">Maritimibacter fusiformis</name>
    <dbReference type="NCBI Taxonomy" id="2603819"/>
    <lineage>
        <taxon>Bacteria</taxon>
        <taxon>Pseudomonadati</taxon>
        <taxon>Pseudomonadota</taxon>
        <taxon>Alphaproteobacteria</taxon>
        <taxon>Rhodobacterales</taxon>
        <taxon>Roseobacteraceae</taxon>
        <taxon>Maritimibacter</taxon>
    </lineage>
</organism>
<dbReference type="SUPFAM" id="SSF53187">
    <property type="entry name" value="Zn-dependent exopeptidases"/>
    <property type="match status" value="1"/>
</dbReference>
<keyword evidence="2" id="KW-0479">Metal-binding</keyword>
<protein>
    <submittedName>
        <fullName evidence="4">Amidohydrolase</fullName>
    </submittedName>
</protein>
<dbReference type="CDD" id="cd05666">
    <property type="entry name" value="M20_Acy1-like"/>
    <property type="match status" value="1"/>
</dbReference>
<dbReference type="PANTHER" id="PTHR11014">
    <property type="entry name" value="PEPTIDASE M20 FAMILY MEMBER"/>
    <property type="match status" value="1"/>
</dbReference>
<dbReference type="FunFam" id="3.30.70.360:FF:000001">
    <property type="entry name" value="N-acetyldiaminopimelate deacetylase"/>
    <property type="match status" value="1"/>
</dbReference>
<reference evidence="4 5" key="1">
    <citation type="submission" date="2019-08" db="EMBL/GenBank/DDBJ databases">
        <title>Identification of a novel species of the genus Boseongicola.</title>
        <authorList>
            <person name="Zhang X.-Q."/>
        </authorList>
    </citation>
    <scope>NUCLEOTIDE SEQUENCE [LARGE SCALE GENOMIC DNA]</scope>
    <source>
        <strain evidence="4 5">HY14</strain>
    </source>
</reference>
<comment type="caution">
    <text evidence="4">The sequence shown here is derived from an EMBL/GenBank/DDBJ whole genome shotgun (WGS) entry which is preliminary data.</text>
</comment>
<evidence type="ECO:0000256" key="2">
    <source>
        <dbReference type="PIRSR" id="PIRSR005962-1"/>
    </source>
</evidence>
<evidence type="ECO:0000256" key="1">
    <source>
        <dbReference type="ARBA" id="ARBA00022801"/>
    </source>
</evidence>
<name>A0A5D0RHV2_9RHOB</name>
<keyword evidence="5" id="KW-1185">Reference proteome</keyword>
<dbReference type="GO" id="GO:0019877">
    <property type="term" value="P:diaminopimelate biosynthetic process"/>
    <property type="evidence" value="ECO:0007669"/>
    <property type="project" value="UniProtKB-ARBA"/>
</dbReference>
<evidence type="ECO:0000313" key="5">
    <source>
        <dbReference type="Proteomes" id="UP000322080"/>
    </source>
</evidence>
<dbReference type="Gene3D" id="3.40.630.10">
    <property type="entry name" value="Zn peptidases"/>
    <property type="match status" value="1"/>
</dbReference>
<evidence type="ECO:0000259" key="3">
    <source>
        <dbReference type="Pfam" id="PF07687"/>
    </source>
</evidence>
<feature type="binding site" evidence="2">
    <location>
        <position position="161"/>
    </location>
    <ligand>
        <name>Mn(2+)</name>
        <dbReference type="ChEBI" id="CHEBI:29035"/>
        <label>2</label>
    </ligand>
</feature>
<keyword evidence="2" id="KW-0464">Manganese</keyword>
<dbReference type="Pfam" id="PF07687">
    <property type="entry name" value="M20_dimer"/>
    <property type="match status" value="1"/>
</dbReference>
<feature type="binding site" evidence="2">
    <location>
        <position position="100"/>
    </location>
    <ligand>
        <name>Mn(2+)</name>
        <dbReference type="ChEBI" id="CHEBI:29035"/>
        <label>2</label>
    </ligand>
</feature>
<comment type="cofactor">
    <cofactor evidence="2">
        <name>Mn(2+)</name>
        <dbReference type="ChEBI" id="CHEBI:29035"/>
    </cofactor>
    <text evidence="2">The Mn(2+) ion enhances activity.</text>
</comment>
<dbReference type="InterPro" id="IPR017439">
    <property type="entry name" value="Amidohydrolase"/>
</dbReference>
<dbReference type="AlphaFoldDB" id="A0A5D0RHV2"/>
<dbReference type="InterPro" id="IPR011650">
    <property type="entry name" value="Peptidase_M20_dimer"/>
</dbReference>
<dbReference type="GO" id="GO:0050118">
    <property type="term" value="F:N-acetyldiaminopimelate deacetylase activity"/>
    <property type="evidence" value="ECO:0007669"/>
    <property type="project" value="UniProtKB-ARBA"/>
</dbReference>
<dbReference type="PIRSF" id="PIRSF005962">
    <property type="entry name" value="Pept_M20D_amidohydro"/>
    <property type="match status" value="1"/>
</dbReference>
<evidence type="ECO:0000313" key="4">
    <source>
        <dbReference type="EMBL" id="TYB81197.1"/>
    </source>
</evidence>
<feature type="binding site" evidence="2">
    <location>
        <position position="135"/>
    </location>
    <ligand>
        <name>Mn(2+)</name>
        <dbReference type="ChEBI" id="CHEBI:29035"/>
        <label>2</label>
    </ligand>
</feature>
<dbReference type="EMBL" id="VSIY01000007">
    <property type="protein sequence ID" value="TYB81197.1"/>
    <property type="molecule type" value="Genomic_DNA"/>
</dbReference>